<comment type="cofactor">
    <cofactor evidence="8">
        <name>Mg(2+)</name>
        <dbReference type="ChEBI" id="CHEBI:18420"/>
    </cofactor>
    <text evidence="8">Binds 1 Mg(2+) ion per subunit.</text>
</comment>
<dbReference type="PANTHER" id="PTHR42946">
    <property type="entry name" value="PHOSPHOHEXOSE MUTASE"/>
    <property type="match status" value="1"/>
</dbReference>
<dbReference type="Proteomes" id="UP000708298">
    <property type="component" value="Unassembled WGS sequence"/>
</dbReference>
<evidence type="ECO:0000256" key="10">
    <source>
        <dbReference type="RuleBase" id="RU004327"/>
    </source>
</evidence>
<dbReference type="NCBIfam" id="NF008139">
    <property type="entry name" value="PRK10887.1"/>
    <property type="match status" value="1"/>
</dbReference>
<evidence type="ECO:0000313" key="17">
    <source>
        <dbReference type="Proteomes" id="UP000708298"/>
    </source>
</evidence>
<comment type="caution">
    <text evidence="16">The sequence shown here is derived from an EMBL/GenBank/DDBJ whole genome shotgun (WGS) entry which is preliminary data.</text>
</comment>
<feature type="domain" description="Alpha-D-phosphohexomutase C-terminal" evidence="12">
    <location>
        <begin position="390"/>
        <end position="452"/>
    </location>
</feature>
<dbReference type="HAMAP" id="MF_01554_B">
    <property type="entry name" value="GlmM_B"/>
    <property type="match status" value="1"/>
</dbReference>
<feature type="region of interest" description="Disordered" evidence="11">
    <location>
        <begin position="1"/>
        <end position="28"/>
    </location>
</feature>
<protein>
    <recommendedName>
        <fullName evidence="7 8">Phosphoglucosamine mutase</fullName>
        <ecNumber evidence="6 8">5.4.2.10</ecNumber>
    </recommendedName>
</protein>
<dbReference type="InterPro" id="IPR005845">
    <property type="entry name" value="A-D-PHexomutase_a/b/a-II"/>
</dbReference>
<dbReference type="FunFam" id="3.40.120.10:FF:000002">
    <property type="entry name" value="Phosphoglucosamine mutase"/>
    <property type="match status" value="1"/>
</dbReference>
<evidence type="ECO:0000256" key="5">
    <source>
        <dbReference type="ARBA" id="ARBA00023235"/>
    </source>
</evidence>
<evidence type="ECO:0000259" key="12">
    <source>
        <dbReference type="Pfam" id="PF00408"/>
    </source>
</evidence>
<dbReference type="EC" id="5.4.2.10" evidence="6 8"/>
<keyword evidence="4 8" id="KW-0460">Magnesium</keyword>
<dbReference type="InterPro" id="IPR016066">
    <property type="entry name" value="A-D-PHexomutase_CS"/>
</dbReference>
<evidence type="ECO:0000256" key="3">
    <source>
        <dbReference type="ARBA" id="ARBA00022723"/>
    </source>
</evidence>
<proteinExistence type="inferred from homology"/>
<feature type="active site" description="Phosphoserine intermediate" evidence="8">
    <location>
        <position position="113"/>
    </location>
</feature>
<comment type="catalytic activity">
    <reaction evidence="8 10">
        <text>alpha-D-glucosamine 1-phosphate = D-glucosamine 6-phosphate</text>
        <dbReference type="Rhea" id="RHEA:23424"/>
        <dbReference type="ChEBI" id="CHEBI:58516"/>
        <dbReference type="ChEBI" id="CHEBI:58725"/>
        <dbReference type="EC" id="5.4.2.10"/>
    </reaction>
</comment>
<dbReference type="InterPro" id="IPR005846">
    <property type="entry name" value="A-D-PHexomutase_a/b/a-III"/>
</dbReference>
<dbReference type="InterPro" id="IPR050060">
    <property type="entry name" value="Phosphoglucosamine_mutase"/>
</dbReference>
<dbReference type="SUPFAM" id="SSF55957">
    <property type="entry name" value="Phosphoglucomutase, C-terminal domain"/>
    <property type="match status" value="1"/>
</dbReference>
<dbReference type="GO" id="GO:0005975">
    <property type="term" value="P:carbohydrate metabolic process"/>
    <property type="evidence" value="ECO:0007669"/>
    <property type="project" value="InterPro"/>
</dbReference>
<dbReference type="GO" id="GO:0000287">
    <property type="term" value="F:magnesium ion binding"/>
    <property type="evidence" value="ECO:0007669"/>
    <property type="project" value="UniProtKB-UniRule"/>
</dbReference>
<dbReference type="NCBIfam" id="TIGR01455">
    <property type="entry name" value="glmM"/>
    <property type="match status" value="1"/>
</dbReference>
<evidence type="ECO:0000256" key="7">
    <source>
        <dbReference type="ARBA" id="ARBA00068193"/>
    </source>
</evidence>
<dbReference type="InterPro" id="IPR016055">
    <property type="entry name" value="A-D-PHexomutase_a/b/a-I/II/III"/>
</dbReference>
<evidence type="ECO:0000256" key="4">
    <source>
        <dbReference type="ARBA" id="ARBA00022842"/>
    </source>
</evidence>
<reference evidence="16" key="2">
    <citation type="submission" date="2021-01" db="EMBL/GenBank/DDBJ databases">
        <authorList>
            <person name="Mieszkin S."/>
            <person name="Pouder E."/>
            <person name="Alain K."/>
        </authorList>
    </citation>
    <scope>NUCLEOTIDE SEQUENCE</scope>
    <source>
        <strain evidence="16">HW T2.11</strain>
    </source>
</reference>
<dbReference type="InterPro" id="IPR006352">
    <property type="entry name" value="GlmM_bact"/>
</dbReference>
<gene>
    <name evidence="8" type="primary">glmM</name>
    <name evidence="16" type="ORF">ASILVAE211_14250</name>
</gene>
<dbReference type="InterPro" id="IPR005841">
    <property type="entry name" value="Alpha-D-phosphohexomutase_SF"/>
</dbReference>
<dbReference type="Pfam" id="PF02879">
    <property type="entry name" value="PGM_PMM_II"/>
    <property type="match status" value="1"/>
</dbReference>
<keyword evidence="17" id="KW-1185">Reference proteome</keyword>
<dbReference type="SUPFAM" id="SSF53738">
    <property type="entry name" value="Phosphoglucomutase, first 3 domains"/>
    <property type="match status" value="3"/>
</dbReference>
<dbReference type="GO" id="GO:0005829">
    <property type="term" value="C:cytosol"/>
    <property type="evidence" value="ECO:0007669"/>
    <property type="project" value="TreeGrafter"/>
</dbReference>
<keyword evidence="3 8" id="KW-0479">Metal-binding</keyword>
<dbReference type="Gene3D" id="3.30.310.50">
    <property type="entry name" value="Alpha-D-phosphohexomutase, C-terminal domain"/>
    <property type="match status" value="1"/>
</dbReference>
<comment type="similarity">
    <text evidence="1 8 9">Belongs to the phosphohexose mutase family.</text>
</comment>
<dbReference type="PRINTS" id="PR00509">
    <property type="entry name" value="PGMPMM"/>
</dbReference>
<evidence type="ECO:0000256" key="11">
    <source>
        <dbReference type="SAM" id="MobiDB-lite"/>
    </source>
</evidence>
<organism evidence="16 17">
    <name type="scientific">Acidisoma silvae</name>
    <dbReference type="NCBI Taxonomy" id="2802396"/>
    <lineage>
        <taxon>Bacteria</taxon>
        <taxon>Pseudomonadati</taxon>
        <taxon>Pseudomonadota</taxon>
        <taxon>Alphaproteobacteria</taxon>
        <taxon>Acetobacterales</taxon>
        <taxon>Acidocellaceae</taxon>
        <taxon>Acidisoma</taxon>
    </lineage>
</organism>
<dbReference type="PANTHER" id="PTHR42946:SF1">
    <property type="entry name" value="PHOSPHOGLUCOMUTASE (ALPHA-D-GLUCOSE-1,6-BISPHOSPHATE-DEPENDENT)"/>
    <property type="match status" value="1"/>
</dbReference>
<dbReference type="Pfam" id="PF02878">
    <property type="entry name" value="PGM_PMM_I"/>
    <property type="match status" value="1"/>
</dbReference>
<dbReference type="Pfam" id="PF00408">
    <property type="entry name" value="PGM_PMM_IV"/>
    <property type="match status" value="1"/>
</dbReference>
<evidence type="ECO:0000259" key="14">
    <source>
        <dbReference type="Pfam" id="PF02879"/>
    </source>
</evidence>
<evidence type="ECO:0000256" key="8">
    <source>
        <dbReference type="HAMAP-Rule" id="MF_01554"/>
    </source>
</evidence>
<keyword evidence="5 8" id="KW-0413">Isomerase</keyword>
<evidence type="ECO:0000256" key="9">
    <source>
        <dbReference type="RuleBase" id="RU004326"/>
    </source>
</evidence>
<evidence type="ECO:0000259" key="13">
    <source>
        <dbReference type="Pfam" id="PF02878"/>
    </source>
</evidence>
<comment type="function">
    <text evidence="8 10">Catalyzes the conversion of glucosamine-6-phosphate to glucosamine-1-phosphate.</text>
</comment>
<reference evidence="16" key="1">
    <citation type="journal article" date="2021" name="Microorganisms">
        <title>Acidisoma silvae sp. nov. and Acidisomacellulosilytica sp. nov., Two Acidophilic Bacteria Isolated from Decaying Wood, Hydrolyzing Cellulose and Producing Poly-3-hydroxybutyrate.</title>
        <authorList>
            <person name="Mieszkin S."/>
            <person name="Pouder E."/>
            <person name="Uroz S."/>
            <person name="Simon-Colin C."/>
            <person name="Alain K."/>
        </authorList>
    </citation>
    <scope>NUCLEOTIDE SEQUENCE</scope>
    <source>
        <strain evidence="16">HW T2.11</strain>
    </source>
</reference>
<feature type="domain" description="Alpha-D-phosphohexomutase alpha/beta/alpha" evidence="13">
    <location>
        <begin position="15"/>
        <end position="147"/>
    </location>
</feature>
<evidence type="ECO:0000259" key="15">
    <source>
        <dbReference type="Pfam" id="PF02880"/>
    </source>
</evidence>
<dbReference type="InterPro" id="IPR005844">
    <property type="entry name" value="A-D-PHexomutase_a/b/a-I"/>
</dbReference>
<evidence type="ECO:0000313" key="16">
    <source>
        <dbReference type="EMBL" id="MCB8876351.1"/>
    </source>
</evidence>
<keyword evidence="2 8" id="KW-0597">Phosphoprotein</keyword>
<evidence type="ECO:0000256" key="1">
    <source>
        <dbReference type="ARBA" id="ARBA00010231"/>
    </source>
</evidence>
<dbReference type="InterPro" id="IPR005843">
    <property type="entry name" value="A-D-PHexomutase_C"/>
</dbReference>
<dbReference type="GO" id="GO:0008966">
    <property type="term" value="F:phosphoglucosamine mutase activity"/>
    <property type="evidence" value="ECO:0007669"/>
    <property type="project" value="UniProtKB-UniRule"/>
</dbReference>
<comment type="PTM">
    <text evidence="8">Activated by phosphorylation.</text>
</comment>
<feature type="domain" description="Alpha-D-phosphohexomutase alpha/beta/alpha" evidence="14">
    <location>
        <begin position="170"/>
        <end position="267"/>
    </location>
</feature>
<dbReference type="Pfam" id="PF02880">
    <property type="entry name" value="PGM_PMM_III"/>
    <property type="match status" value="1"/>
</dbReference>
<feature type="binding site" evidence="8">
    <location>
        <position position="256"/>
    </location>
    <ligand>
        <name>Mg(2+)</name>
        <dbReference type="ChEBI" id="CHEBI:18420"/>
    </ligand>
</feature>
<feature type="domain" description="Alpha-D-phosphohexomutase alpha/beta/alpha" evidence="15">
    <location>
        <begin position="271"/>
        <end position="379"/>
    </location>
</feature>
<evidence type="ECO:0000256" key="6">
    <source>
        <dbReference type="ARBA" id="ARBA00066330"/>
    </source>
</evidence>
<evidence type="ECO:0000256" key="2">
    <source>
        <dbReference type="ARBA" id="ARBA00022553"/>
    </source>
</evidence>
<feature type="binding site" description="via phosphate group" evidence="8">
    <location>
        <position position="113"/>
    </location>
    <ligand>
        <name>Mg(2+)</name>
        <dbReference type="ChEBI" id="CHEBI:18420"/>
    </ligand>
</feature>
<dbReference type="GO" id="GO:0006048">
    <property type="term" value="P:UDP-N-acetylglucosamine biosynthetic process"/>
    <property type="evidence" value="ECO:0007669"/>
    <property type="project" value="TreeGrafter"/>
</dbReference>
<name>A0A963YST3_9PROT</name>
<dbReference type="GO" id="GO:0009252">
    <property type="term" value="P:peptidoglycan biosynthetic process"/>
    <property type="evidence" value="ECO:0007669"/>
    <property type="project" value="TreeGrafter"/>
</dbReference>
<accession>A0A963YST3</accession>
<feature type="binding site" evidence="8">
    <location>
        <position position="254"/>
    </location>
    <ligand>
        <name>Mg(2+)</name>
        <dbReference type="ChEBI" id="CHEBI:18420"/>
    </ligand>
</feature>
<dbReference type="AlphaFoldDB" id="A0A963YST3"/>
<dbReference type="FunFam" id="3.40.120.10:FF:000001">
    <property type="entry name" value="Phosphoglucosamine mutase"/>
    <property type="match status" value="1"/>
</dbReference>
<dbReference type="PROSITE" id="PS00710">
    <property type="entry name" value="PGM_PMM"/>
    <property type="match status" value="1"/>
</dbReference>
<dbReference type="GO" id="GO:0004615">
    <property type="term" value="F:phosphomannomutase activity"/>
    <property type="evidence" value="ECO:0007669"/>
    <property type="project" value="TreeGrafter"/>
</dbReference>
<feature type="binding site" evidence="8">
    <location>
        <position position="258"/>
    </location>
    <ligand>
        <name>Mg(2+)</name>
        <dbReference type="ChEBI" id="CHEBI:18420"/>
    </ligand>
</feature>
<sequence length="465" mass="49099">MSNRTESPKAAPARALFGTDGIRGRANSHPMTVETAMRLGQAAGLMFTRGSYRHQVLIGKDTRLSGYMIEQALTAGFLSAGMDVVLAGPLPTPAIALLTRSLRADLGVMISASHNPFEDNGIKLFGPDGVKLSDAHEAEIEAEMKADLASQLAKPDELGRARRLNDAAGRYIEGVKGTFPKGLRLDGLKIVLDCANGAAYRVAPTALWELGAQVIPLGVSPDGFNINKGCGSTAPDHLCAAVVEHGADIGIALDGDADRLILSDEHGEIIDGDQILALIAGFWAKTDRLQGSGIVATVMSNLGLQKYLRNLGLDLHRTQVGDRYVAERMRALGINLGGEQSGHVILSDFSTTGDGLVAALQVLAVLVRQGKPASEVCRVFQPSPQLLRNVRFAGPSPLLDARVKAAIVEAEAAIGPEGRLLIRPSGTEPLIRVMAEADDRDLIGRIVGELCEVIAAVARAPETTA</sequence>
<dbReference type="EMBL" id="JAESVB010000006">
    <property type="protein sequence ID" value="MCB8876351.1"/>
    <property type="molecule type" value="Genomic_DNA"/>
</dbReference>
<dbReference type="InterPro" id="IPR036900">
    <property type="entry name" value="A-D-PHexomutase_C_sf"/>
</dbReference>
<dbReference type="RefSeq" id="WP_227322011.1">
    <property type="nucleotide sequence ID" value="NZ_JAESVB010000006.1"/>
</dbReference>
<feature type="modified residue" description="Phosphoserine" evidence="8">
    <location>
        <position position="113"/>
    </location>
</feature>
<dbReference type="Gene3D" id="3.40.120.10">
    <property type="entry name" value="Alpha-D-Glucose-1,6-Bisphosphate, subunit A, domain 3"/>
    <property type="match status" value="3"/>
</dbReference>
<dbReference type="CDD" id="cd05802">
    <property type="entry name" value="GlmM"/>
    <property type="match status" value="1"/>
</dbReference>